<dbReference type="Gene3D" id="3.20.20.70">
    <property type="entry name" value="Aldolase class I"/>
    <property type="match status" value="1"/>
</dbReference>
<reference evidence="2 3" key="1">
    <citation type="submission" date="2018-06" db="EMBL/GenBank/DDBJ databases">
        <authorList>
            <consortium name="Pathogen Informatics"/>
            <person name="Doyle S."/>
        </authorList>
    </citation>
    <scope>NUCLEOTIDE SEQUENCE [LARGE SCALE GENOMIC DNA]</scope>
    <source>
        <strain evidence="2 3">NCTC7688</strain>
    </source>
</reference>
<evidence type="ECO:0000256" key="1">
    <source>
        <dbReference type="ARBA" id="ARBA00023239"/>
    </source>
</evidence>
<dbReference type="GO" id="GO:0008747">
    <property type="term" value="F:N-acetylneuraminate lyase activity"/>
    <property type="evidence" value="ECO:0007669"/>
    <property type="project" value="UniProtKB-EC"/>
</dbReference>
<dbReference type="GO" id="GO:0005829">
    <property type="term" value="C:cytosol"/>
    <property type="evidence" value="ECO:0007669"/>
    <property type="project" value="TreeGrafter"/>
</dbReference>
<dbReference type="GO" id="GO:0019262">
    <property type="term" value="P:N-acetylneuraminate catabolic process"/>
    <property type="evidence" value="ECO:0007669"/>
    <property type="project" value="TreeGrafter"/>
</dbReference>
<name>A0A380HK56_STASA</name>
<dbReference type="EMBL" id="UHED01000001">
    <property type="protein sequence ID" value="SUM82022.1"/>
    <property type="molecule type" value="Genomic_DNA"/>
</dbReference>
<dbReference type="Pfam" id="PF00701">
    <property type="entry name" value="DHDPS"/>
    <property type="match status" value="1"/>
</dbReference>
<dbReference type="AlphaFoldDB" id="A0A380HK56"/>
<dbReference type="Proteomes" id="UP000254707">
    <property type="component" value="Unassembled WGS sequence"/>
</dbReference>
<keyword evidence="1 2" id="KW-0456">Lyase</keyword>
<dbReference type="InterPro" id="IPR013785">
    <property type="entry name" value="Aldolase_TIM"/>
</dbReference>
<evidence type="ECO:0000313" key="3">
    <source>
        <dbReference type="Proteomes" id="UP000254707"/>
    </source>
</evidence>
<dbReference type="PANTHER" id="PTHR42849">
    <property type="entry name" value="N-ACETYLNEURAMINATE LYASE"/>
    <property type="match status" value="1"/>
</dbReference>
<organism evidence="2 3">
    <name type="scientific">Staphylococcus saprophyticus</name>
    <dbReference type="NCBI Taxonomy" id="29385"/>
    <lineage>
        <taxon>Bacteria</taxon>
        <taxon>Bacillati</taxon>
        <taxon>Bacillota</taxon>
        <taxon>Bacilli</taxon>
        <taxon>Bacillales</taxon>
        <taxon>Staphylococcaceae</taxon>
        <taxon>Staphylococcus</taxon>
    </lineage>
</organism>
<evidence type="ECO:0000313" key="2">
    <source>
        <dbReference type="EMBL" id="SUM82022.1"/>
    </source>
</evidence>
<dbReference type="PANTHER" id="PTHR42849:SF1">
    <property type="entry name" value="N-ACETYLNEURAMINATE LYASE"/>
    <property type="match status" value="1"/>
</dbReference>
<accession>A0A380HK56</accession>
<dbReference type="SUPFAM" id="SSF51569">
    <property type="entry name" value="Aldolase"/>
    <property type="match status" value="1"/>
</dbReference>
<dbReference type="EC" id="4.1.3.3" evidence="2"/>
<sequence>MEDKFKGLYAALLVPFDENGQVKEEGLAQIDKNAIETEKLDGLYVNGSSGENFLLSKEQKETSLQSRKRSGQ</sequence>
<dbReference type="InterPro" id="IPR002220">
    <property type="entry name" value="DapA-like"/>
</dbReference>
<gene>
    <name evidence="2" type="primary">nanA_1</name>
    <name evidence="2" type="ORF">NCTC7688_00518</name>
</gene>
<proteinExistence type="predicted"/>
<protein>
    <submittedName>
        <fullName evidence="2">N-acetylneuraminate lyase</fullName>
        <ecNumber evidence="2">4.1.3.3</ecNumber>
    </submittedName>
</protein>